<feature type="domain" description="Molybdopterin cofactor biosynthesis C (MoaC)" evidence="5">
    <location>
        <begin position="15"/>
        <end position="153"/>
    </location>
</feature>
<evidence type="ECO:0000256" key="3">
    <source>
        <dbReference type="ARBA" id="ARBA00023239"/>
    </source>
</evidence>
<protein>
    <recommendedName>
        <fullName evidence="4">Probable cyclic pyranopterin monophosphate synthase</fullName>
        <ecNumber evidence="4">4.6.1.17</ecNumber>
    </recommendedName>
    <alternativeName>
        <fullName evidence="4">Molybdenum cofactor biosynthesis protein C</fullName>
    </alternativeName>
</protein>
<feature type="active site" evidence="4">
    <location>
        <position position="126"/>
    </location>
</feature>
<evidence type="ECO:0000313" key="7">
    <source>
        <dbReference type="Proteomes" id="UP000284763"/>
    </source>
</evidence>
<dbReference type="PANTHER" id="PTHR22960">
    <property type="entry name" value="MOLYBDOPTERIN COFACTOR SYNTHESIS PROTEIN A"/>
    <property type="match status" value="1"/>
</dbReference>
<comment type="similarity">
    <text evidence="4">Belongs to the MoaC family.</text>
</comment>
<dbReference type="UniPathway" id="UPA00344"/>
<dbReference type="GO" id="GO:0061799">
    <property type="term" value="F:cyclic pyranopterin monophosphate synthase activity"/>
    <property type="evidence" value="ECO:0007669"/>
    <property type="project" value="UniProtKB-UniRule"/>
</dbReference>
<organism evidence="6 7">
    <name type="scientific">Methanosalsum natronophilum</name>
    <dbReference type="NCBI Taxonomy" id="768733"/>
    <lineage>
        <taxon>Archaea</taxon>
        <taxon>Methanobacteriati</taxon>
        <taxon>Methanobacteriota</taxon>
        <taxon>Stenosarchaea group</taxon>
        <taxon>Methanomicrobia</taxon>
        <taxon>Methanosarcinales</taxon>
        <taxon>Methanosarcinaceae</taxon>
        <taxon>Methanosalsum</taxon>
    </lineage>
</organism>
<dbReference type="GO" id="GO:0006777">
    <property type="term" value="P:Mo-molybdopterin cofactor biosynthetic process"/>
    <property type="evidence" value="ECO:0007669"/>
    <property type="project" value="UniProtKB-UniRule"/>
</dbReference>
<evidence type="ECO:0000256" key="4">
    <source>
        <dbReference type="HAMAP-Rule" id="MF_01224"/>
    </source>
</evidence>
<dbReference type="InterPro" id="IPR050105">
    <property type="entry name" value="MoCo_biosynth_MoaA/MoaC"/>
</dbReference>
<dbReference type="InterPro" id="IPR023047">
    <property type="entry name" value="Mo_CF_biosynth-C_arc"/>
</dbReference>
<evidence type="ECO:0000313" key="6">
    <source>
        <dbReference type="EMBL" id="RQD91252.1"/>
    </source>
</evidence>
<dbReference type="Gene3D" id="3.30.70.640">
    <property type="entry name" value="Molybdopterin cofactor biosynthesis C (MoaC) domain"/>
    <property type="match status" value="1"/>
</dbReference>
<feature type="binding site" evidence="4">
    <location>
        <begin position="75"/>
        <end position="77"/>
    </location>
    <ligand>
        <name>substrate</name>
    </ligand>
</feature>
<dbReference type="EC" id="4.6.1.17" evidence="4"/>
<keyword evidence="2 4" id="KW-0501">Molybdenum cofactor biosynthesis</keyword>
<comment type="pathway">
    <text evidence="1 4">Cofactor biosynthesis; molybdopterin biosynthesis.</text>
</comment>
<dbReference type="Pfam" id="PF01967">
    <property type="entry name" value="MoaC"/>
    <property type="match status" value="1"/>
</dbReference>
<name>A0A424Z4P2_9EURY</name>
<dbReference type="SUPFAM" id="SSF55040">
    <property type="entry name" value="Molybdenum cofactor biosynthesis protein C, MoaC"/>
    <property type="match status" value="1"/>
</dbReference>
<dbReference type="InterPro" id="IPR036522">
    <property type="entry name" value="MoaC_sf"/>
</dbReference>
<evidence type="ECO:0000256" key="1">
    <source>
        <dbReference type="ARBA" id="ARBA00005046"/>
    </source>
</evidence>
<dbReference type="InterPro" id="IPR023045">
    <property type="entry name" value="MoaC"/>
</dbReference>
<gene>
    <name evidence="4 6" type="primary">moaC</name>
    <name evidence="6" type="ORF">D5R95_01215</name>
</gene>
<evidence type="ECO:0000256" key="2">
    <source>
        <dbReference type="ARBA" id="ARBA00023150"/>
    </source>
</evidence>
<dbReference type="AlphaFoldDB" id="A0A424Z4P2"/>
<accession>A0A424Z4P2</accession>
<dbReference type="RefSeq" id="WP_259134701.1">
    <property type="nucleotide sequence ID" value="NZ_JANUCS010000007.1"/>
</dbReference>
<evidence type="ECO:0000259" key="5">
    <source>
        <dbReference type="Pfam" id="PF01967"/>
    </source>
</evidence>
<feature type="binding site" evidence="4">
    <location>
        <begin position="111"/>
        <end position="112"/>
    </location>
    <ligand>
        <name>substrate</name>
    </ligand>
</feature>
<proteinExistence type="inferred from homology"/>
<comment type="function">
    <text evidence="4">Catalyzes the conversion of (8S)-3',8-cyclo-7,8-dihydroguanosine 5'-triphosphate to cyclic pyranopterin monophosphate (cPMP).</text>
</comment>
<comment type="catalytic activity">
    <reaction evidence="4">
        <text>(8S)-3',8-cyclo-7,8-dihydroguanosine 5'-triphosphate = cyclic pyranopterin phosphate + diphosphate</text>
        <dbReference type="Rhea" id="RHEA:49580"/>
        <dbReference type="ChEBI" id="CHEBI:33019"/>
        <dbReference type="ChEBI" id="CHEBI:59648"/>
        <dbReference type="ChEBI" id="CHEBI:131766"/>
        <dbReference type="EC" id="4.6.1.17"/>
    </reaction>
</comment>
<dbReference type="EMBL" id="QZAB01000082">
    <property type="protein sequence ID" value="RQD91252.1"/>
    <property type="molecule type" value="Genomic_DNA"/>
</dbReference>
<comment type="subunit">
    <text evidence="4">Homohexamer; trimer of dimers.</text>
</comment>
<dbReference type="NCBIfam" id="NF006870">
    <property type="entry name" value="PRK09364.1"/>
    <property type="match status" value="1"/>
</dbReference>
<dbReference type="NCBIfam" id="NF008999">
    <property type="entry name" value="PRK12343.1"/>
    <property type="match status" value="1"/>
</dbReference>
<reference evidence="6 7" key="1">
    <citation type="submission" date="2018-08" db="EMBL/GenBank/DDBJ databases">
        <title>The metabolism and importance of syntrophic acetate oxidation coupled to methane or sulfide production in haloalkaline environments.</title>
        <authorList>
            <person name="Timmers P.H.A."/>
            <person name="Vavourakis C.D."/>
            <person name="Sorokin D.Y."/>
            <person name="Sinninghe Damste J.S."/>
            <person name="Muyzer G."/>
            <person name="Stams A.J.M."/>
            <person name="Plugge C.M."/>
        </authorList>
    </citation>
    <scope>NUCLEOTIDE SEQUENCE [LARGE SCALE GENOMIC DNA]</scope>
    <source>
        <strain evidence="6">MSAO_Arc3</strain>
    </source>
</reference>
<sequence length="157" mass="17447">MGEKFTHIKEGKANMVDITDKKPVHRKAVSTGSIYLSHKTLSEIKNKKVEKGDVFSVARIASILAIKKTFNLIPMCHQIEITSIDVDFSIKDTYIMATVIVKSTGKTGVEMEALTGVSIALLTIWDMVKSIEKDSKGNYPNTEINGIKVEEKIKESF</sequence>
<dbReference type="Proteomes" id="UP000284763">
    <property type="component" value="Unassembled WGS sequence"/>
</dbReference>
<keyword evidence="3 4" id="KW-0456">Lyase</keyword>
<comment type="caution">
    <text evidence="6">The sequence shown here is derived from an EMBL/GenBank/DDBJ whole genome shotgun (WGS) entry which is preliminary data.</text>
</comment>
<dbReference type="NCBIfam" id="TIGR00581">
    <property type="entry name" value="moaC"/>
    <property type="match status" value="1"/>
</dbReference>
<dbReference type="InterPro" id="IPR002820">
    <property type="entry name" value="Mopterin_CF_biosynth-C_dom"/>
</dbReference>
<dbReference type="HAMAP" id="MF_01224_A">
    <property type="entry name" value="MoaC_A"/>
    <property type="match status" value="1"/>
</dbReference>